<evidence type="ECO:0000313" key="1">
    <source>
        <dbReference type="EMBL" id="QEQ94097.1"/>
    </source>
</evidence>
<dbReference type="Proteomes" id="UP000327512">
    <property type="component" value="Segment"/>
</dbReference>
<name>A0A5J6D8D1_9CAUD</name>
<sequence>MRVVRVIGVLILVVLGFWSLTGCDDRPCEAGHYNYIPISNGKTTTVHPYWVCDKYAEEK</sequence>
<organism evidence="1 2">
    <name type="scientific">Streptomyces phage Saftant</name>
    <dbReference type="NCBI Taxonomy" id="2601693"/>
    <lineage>
        <taxon>Viruses</taxon>
        <taxon>Duplodnaviria</taxon>
        <taxon>Heunggongvirae</taxon>
        <taxon>Uroviricota</taxon>
        <taxon>Caudoviricetes</taxon>
        <taxon>Arquatrovirinae</taxon>
        <taxon>Camvirus</taxon>
        <taxon>Camvirus saftant</taxon>
    </lineage>
</organism>
<proteinExistence type="predicted"/>
<evidence type="ECO:0000313" key="2">
    <source>
        <dbReference type="Proteomes" id="UP000327512"/>
    </source>
</evidence>
<gene>
    <name evidence="1" type="primary">65</name>
    <name evidence="1" type="ORF">SEA_SAFTANT_65</name>
</gene>
<dbReference type="KEGG" id="vg:64472187"/>
<dbReference type="RefSeq" id="YP_010056245.1">
    <property type="nucleotide sequence ID" value="NC_054675.1"/>
</dbReference>
<dbReference type="EMBL" id="MN204498">
    <property type="protein sequence ID" value="QEQ94097.1"/>
    <property type="molecule type" value="Genomic_DNA"/>
</dbReference>
<protein>
    <submittedName>
        <fullName evidence="1">Membrane protein</fullName>
    </submittedName>
</protein>
<dbReference type="PROSITE" id="PS51257">
    <property type="entry name" value="PROKAR_LIPOPROTEIN"/>
    <property type="match status" value="1"/>
</dbReference>
<accession>A0A5J6D8D1</accession>
<reference evidence="1 2" key="1">
    <citation type="submission" date="2019-07" db="EMBL/GenBank/DDBJ databases">
        <authorList>
            <person name="Gordon L.L."/>
            <person name="Schein S.C."/>
            <person name="Shalon N."/>
            <person name="Whiting F."/>
            <person name="Shaffer C.D."/>
            <person name="Weston-Hafer K.A."/>
            <person name="Garlena R.A."/>
            <person name="Russell D.A."/>
            <person name="Pope W.H."/>
            <person name="Jacobs-Sera D."/>
            <person name="Hendrix R.W."/>
            <person name="Hatfull G.F."/>
        </authorList>
    </citation>
    <scope>NUCLEOTIDE SEQUENCE [LARGE SCALE GENOMIC DNA]</scope>
</reference>
<keyword evidence="2" id="KW-1185">Reference proteome</keyword>
<dbReference type="GeneID" id="64472187"/>